<keyword evidence="2" id="KW-0472">Membrane</keyword>
<gene>
    <name evidence="3" type="ORF">ACFSW6_07320</name>
</gene>
<keyword evidence="2" id="KW-1133">Transmembrane helix</keyword>
<proteinExistence type="predicted"/>
<dbReference type="InterPro" id="IPR031044">
    <property type="entry name" value="Small_Trp_rich"/>
</dbReference>
<evidence type="ECO:0000256" key="1">
    <source>
        <dbReference type="SAM" id="MobiDB-lite"/>
    </source>
</evidence>
<keyword evidence="2" id="KW-0812">Transmembrane</keyword>
<feature type="transmembrane region" description="Helical" evidence="2">
    <location>
        <begin position="28"/>
        <end position="48"/>
    </location>
</feature>
<dbReference type="Proteomes" id="UP001597463">
    <property type="component" value="Unassembled WGS sequence"/>
</dbReference>
<keyword evidence="4" id="KW-1185">Reference proteome</keyword>
<evidence type="ECO:0000313" key="3">
    <source>
        <dbReference type="EMBL" id="MFD2753895.1"/>
    </source>
</evidence>
<feature type="region of interest" description="Disordered" evidence="1">
    <location>
        <begin position="59"/>
        <end position="79"/>
    </location>
</feature>
<reference evidence="4" key="1">
    <citation type="journal article" date="2019" name="Int. J. Syst. Evol. Microbiol.">
        <title>The Global Catalogue of Microorganisms (GCM) 10K type strain sequencing project: providing services to taxonomists for standard genome sequencing and annotation.</title>
        <authorList>
            <consortium name="The Broad Institute Genomics Platform"/>
            <consortium name="The Broad Institute Genome Sequencing Center for Infectious Disease"/>
            <person name="Wu L."/>
            <person name="Ma J."/>
        </authorList>
    </citation>
    <scope>NUCLEOTIDE SEQUENCE [LARGE SCALE GENOMIC DNA]</scope>
    <source>
        <strain evidence="4">TISTR 1906</strain>
    </source>
</reference>
<evidence type="ECO:0000256" key="2">
    <source>
        <dbReference type="SAM" id="Phobius"/>
    </source>
</evidence>
<accession>A0ABW5UNA6</accession>
<dbReference type="NCBIfam" id="TIGR04438">
    <property type="entry name" value="small_Trp_rich"/>
    <property type="match status" value="1"/>
</dbReference>
<organism evidence="3 4">
    <name type="scientific">Comamonas terrae</name>
    <dbReference type="NCBI Taxonomy" id="673548"/>
    <lineage>
        <taxon>Bacteria</taxon>
        <taxon>Pseudomonadati</taxon>
        <taxon>Pseudomonadota</taxon>
        <taxon>Betaproteobacteria</taxon>
        <taxon>Burkholderiales</taxon>
        <taxon>Comamonadaceae</taxon>
        <taxon>Comamonas</taxon>
    </lineage>
</organism>
<dbReference type="EMBL" id="JBHUMV010000003">
    <property type="protein sequence ID" value="MFD2753895.1"/>
    <property type="molecule type" value="Genomic_DNA"/>
</dbReference>
<name>A0ABW5UNA6_9BURK</name>
<protein>
    <submittedName>
        <fullName evidence="3">TIGR04438 family Trp-rich protein</fullName>
    </submittedName>
</protein>
<sequence>MYLLGLAVVLSLLKLAELGPVGAWSWWPILGVYAAAAAWWAWADWSGYTKRKAAQKMDQRKKERIERQKAAMQPGSRRR</sequence>
<comment type="caution">
    <text evidence="3">The sequence shown here is derived from an EMBL/GenBank/DDBJ whole genome shotgun (WGS) entry which is preliminary data.</text>
</comment>
<evidence type="ECO:0000313" key="4">
    <source>
        <dbReference type="Proteomes" id="UP001597463"/>
    </source>
</evidence>
<dbReference type="RefSeq" id="WP_066470604.1">
    <property type="nucleotide sequence ID" value="NZ_BCNT01000001.1"/>
</dbReference>
<feature type="compositionally biased region" description="Basic and acidic residues" evidence="1">
    <location>
        <begin position="59"/>
        <end position="69"/>
    </location>
</feature>